<evidence type="ECO:0000259" key="9">
    <source>
        <dbReference type="Pfam" id="PF13953"/>
    </source>
</evidence>
<dbReference type="EMBL" id="WNNK01000004">
    <property type="protein sequence ID" value="MUF04164.1"/>
    <property type="molecule type" value="Genomic_DNA"/>
</dbReference>
<reference evidence="11 12" key="1">
    <citation type="submission" date="2019-11" db="EMBL/GenBank/DDBJ databases">
        <title>Pseudomonas karstica sp. nov. and Pseudomonas spelaei sp. nov. from karst caves.</title>
        <authorList>
            <person name="Zeman M."/>
        </authorList>
    </citation>
    <scope>NUCLEOTIDE SEQUENCE [LARGE SCALE GENOMIC DNA]</scope>
    <source>
        <strain evidence="11 12">CCM 7893</strain>
    </source>
</reference>
<feature type="domain" description="PapC-like C-terminal" evidence="9">
    <location>
        <begin position="761"/>
        <end position="819"/>
    </location>
</feature>
<dbReference type="Proteomes" id="UP000438196">
    <property type="component" value="Unassembled WGS sequence"/>
</dbReference>
<keyword evidence="8" id="KW-0998">Cell outer membrane</keyword>
<evidence type="ECO:0000256" key="4">
    <source>
        <dbReference type="ARBA" id="ARBA00022452"/>
    </source>
</evidence>
<evidence type="ECO:0000256" key="1">
    <source>
        <dbReference type="ARBA" id="ARBA00004571"/>
    </source>
</evidence>
<dbReference type="InterPro" id="IPR042186">
    <property type="entry name" value="FimD_plug_dom"/>
</dbReference>
<keyword evidence="3" id="KW-0813">Transport</keyword>
<proteinExistence type="inferred from homology"/>
<dbReference type="Pfam" id="PF13953">
    <property type="entry name" value="PapC_C"/>
    <property type="match status" value="1"/>
</dbReference>
<evidence type="ECO:0000256" key="2">
    <source>
        <dbReference type="ARBA" id="ARBA00008064"/>
    </source>
</evidence>
<dbReference type="PANTHER" id="PTHR30451">
    <property type="entry name" value="OUTER MEMBRANE USHER PROTEIN"/>
    <property type="match status" value="1"/>
</dbReference>
<dbReference type="AlphaFoldDB" id="A0A6I3W887"/>
<dbReference type="GO" id="GO:0009279">
    <property type="term" value="C:cell outer membrane"/>
    <property type="evidence" value="ECO:0007669"/>
    <property type="project" value="UniProtKB-SubCell"/>
</dbReference>
<dbReference type="InterPro" id="IPR043142">
    <property type="entry name" value="PapC-like_C_sf"/>
</dbReference>
<dbReference type="InterPro" id="IPR037224">
    <property type="entry name" value="PapC_N_sf"/>
</dbReference>
<evidence type="ECO:0000313" key="12">
    <source>
        <dbReference type="Proteomes" id="UP000438196"/>
    </source>
</evidence>
<keyword evidence="12" id="KW-1185">Reference proteome</keyword>
<dbReference type="OrthoDB" id="6465993at2"/>
<keyword evidence="5" id="KW-0812">Transmembrane</keyword>
<dbReference type="SUPFAM" id="SSF141729">
    <property type="entry name" value="FimD N-terminal domain-like"/>
    <property type="match status" value="1"/>
</dbReference>
<dbReference type="Pfam" id="PF00577">
    <property type="entry name" value="Usher"/>
    <property type="match status" value="1"/>
</dbReference>
<organism evidence="11 12">
    <name type="scientific">Pseudomonas spelaei</name>
    <dbReference type="NCBI Taxonomy" id="1055469"/>
    <lineage>
        <taxon>Bacteria</taxon>
        <taxon>Pseudomonadati</taxon>
        <taxon>Pseudomonadota</taxon>
        <taxon>Gammaproteobacteria</taxon>
        <taxon>Pseudomonadales</taxon>
        <taxon>Pseudomonadaceae</taxon>
        <taxon>Pseudomonas</taxon>
    </lineage>
</organism>
<dbReference type="Gene3D" id="2.60.40.2070">
    <property type="match status" value="1"/>
</dbReference>
<dbReference type="InterPro" id="IPR025949">
    <property type="entry name" value="PapC-like_C"/>
</dbReference>
<dbReference type="GO" id="GO:0015473">
    <property type="term" value="F:fimbrial usher porin activity"/>
    <property type="evidence" value="ECO:0007669"/>
    <property type="project" value="InterPro"/>
</dbReference>
<dbReference type="GO" id="GO:0009297">
    <property type="term" value="P:pilus assembly"/>
    <property type="evidence" value="ECO:0007669"/>
    <property type="project" value="InterPro"/>
</dbReference>
<dbReference type="Pfam" id="PF13954">
    <property type="entry name" value="PapC_N"/>
    <property type="match status" value="1"/>
</dbReference>
<comment type="caution">
    <text evidence="11">The sequence shown here is derived from an EMBL/GenBank/DDBJ whole genome shotgun (WGS) entry which is preliminary data.</text>
</comment>
<gene>
    <name evidence="11" type="ORF">GNF76_07430</name>
</gene>
<dbReference type="PANTHER" id="PTHR30451:SF8">
    <property type="entry name" value="FIMBRIAL USHER PROTEIN"/>
    <property type="match status" value="1"/>
</dbReference>
<evidence type="ECO:0000256" key="7">
    <source>
        <dbReference type="ARBA" id="ARBA00023136"/>
    </source>
</evidence>
<dbReference type="Gene3D" id="2.60.40.2610">
    <property type="entry name" value="Outer membrane usher protein FimD, plug domain"/>
    <property type="match status" value="1"/>
</dbReference>
<dbReference type="RefSeq" id="WP_155582514.1">
    <property type="nucleotide sequence ID" value="NZ_JBHSTH010000013.1"/>
</dbReference>
<evidence type="ECO:0000256" key="6">
    <source>
        <dbReference type="ARBA" id="ARBA00022729"/>
    </source>
</evidence>
<evidence type="ECO:0000256" key="8">
    <source>
        <dbReference type="ARBA" id="ARBA00023237"/>
    </source>
</evidence>
<comment type="similarity">
    <text evidence="2">Belongs to the fimbrial export usher family.</text>
</comment>
<keyword evidence="7" id="KW-0472">Membrane</keyword>
<evidence type="ECO:0000313" key="11">
    <source>
        <dbReference type="EMBL" id="MUF04164.1"/>
    </source>
</evidence>
<evidence type="ECO:0000256" key="5">
    <source>
        <dbReference type="ARBA" id="ARBA00022692"/>
    </source>
</evidence>
<dbReference type="Gene3D" id="2.60.40.3110">
    <property type="match status" value="1"/>
</dbReference>
<dbReference type="InterPro" id="IPR000015">
    <property type="entry name" value="Fimb_usher"/>
</dbReference>
<evidence type="ECO:0000259" key="10">
    <source>
        <dbReference type="Pfam" id="PF13954"/>
    </source>
</evidence>
<dbReference type="InterPro" id="IPR025885">
    <property type="entry name" value="PapC_N"/>
</dbReference>
<accession>A0A6I3W887</accession>
<feature type="domain" description="PapC N-terminal" evidence="10">
    <location>
        <begin position="52"/>
        <end position="187"/>
    </location>
</feature>
<keyword evidence="6" id="KW-0732">Signal</keyword>
<evidence type="ECO:0000256" key="3">
    <source>
        <dbReference type="ARBA" id="ARBA00022448"/>
    </source>
</evidence>
<name>A0A6I3W887_9PSED</name>
<sequence length="842" mass="91123">MKKPKKLCSRTHYALNAGASAFRPYRSNVFVGLVTLWGLPGYVSALELGEGFDLAALTAHGIDPQVSEYFRSAARFREGVHVVGLRVNGNPLGLVDARFDYQGQLCFTPGLLDKAGLLKPSGIIREGITPDQACHDFLGEFPSTMVRLRPGSDEVTLVVPTQSLREPEWEAGSFSRGGAAALFNYDVLGFDTQSRGDSSRYMSAYTEAGFNLGDWIVRSRQFYVSDNGKTSTEHVHAFAQRDIAALQSTFQVGQISSNNPVFGGLQLSGLQFSPDGQLRMPAGSNDVVVEGLAQSQSRIEVRQAAALIYSTLVPEGPFRLTGLPLLNGTSDLEVSVIDVRGARRSFVVPAASFRGAAPVTPGYYLSLGKVRESSVDSKEQPVVAMASGTWGLGRASSLGFGLLSTDEYQAAGGALSSVFFQRVAVGGRHNLSRDSRDKVSGARSTLSLSSPLFADMDMNLSAASQTRGYREVLEAGQSSRVDDFDGRFRSQYTAGLSWADPILGGFSLNYTRSSQFDGRSVEHLFASWNKGFRHADVALVADSQVGGSRRRSHDTSIGRERDKRLEEGISIRLQVSIPLGEDRRLVSYASRRGDRLDAGTLLSERVNEYVNYEVGVERDLKGREQAVRGHVDVMPRYTRVGLGVSRDSLSTSYTGQLQGGVVAHARGLTFSPYAVQDTFGIVSVGDIGSTKVATPLGPVWTDFSGQAVIAGLPAYSSSRVEVQTQSLPKHIDLKNGAKVLAAGRGSFNNVDFEVVKVRRLLLEVHDEQGRPLPQGASVFDKDNTFLTSVVGEGMLFLRNANELQTLKVSLPDSTTCLLQLNPEQEPNNDKLYETASAVCHAP</sequence>
<protein>
    <submittedName>
        <fullName evidence="11">Fimbria/pilus outer membrane usher protein</fullName>
    </submittedName>
</protein>
<keyword evidence="4" id="KW-1134">Transmembrane beta strand</keyword>
<comment type="subcellular location">
    <subcellularLocation>
        <location evidence="1">Cell outer membrane</location>
        <topology evidence="1">Multi-pass membrane protein</topology>
    </subcellularLocation>
</comment>